<dbReference type="NCBIfam" id="NF033465">
    <property type="entry name" value="PTPA-CTERM"/>
    <property type="match status" value="1"/>
</dbReference>
<comment type="caution">
    <text evidence="2">The sequence shown here is derived from an EMBL/GenBank/DDBJ whole genome shotgun (WGS) entry which is preliminary data.</text>
</comment>
<evidence type="ECO:0000256" key="1">
    <source>
        <dbReference type="SAM" id="Phobius"/>
    </source>
</evidence>
<sequence length="60" mass="6032">MNFRKAAANLVFGIGALNLGICILLPGLIGLGVAALHARKAEKVKAVAASGHNKPASIAI</sequence>
<keyword evidence="3" id="KW-1185">Reference proteome</keyword>
<accession>A0ABV0KW23</accession>
<dbReference type="RefSeq" id="WP_190446132.1">
    <property type="nucleotide sequence ID" value="NZ_JAMPLM010000069.1"/>
</dbReference>
<evidence type="ECO:0000313" key="2">
    <source>
        <dbReference type="EMBL" id="MEP1062505.1"/>
    </source>
</evidence>
<proteinExistence type="predicted"/>
<keyword evidence="1" id="KW-0812">Transmembrane</keyword>
<dbReference type="Proteomes" id="UP001476950">
    <property type="component" value="Unassembled WGS sequence"/>
</dbReference>
<protein>
    <submittedName>
        <fullName evidence="2">PTPA-CTERM sorting domain-containing protein</fullName>
    </submittedName>
</protein>
<keyword evidence="1" id="KW-1133">Transmembrane helix</keyword>
<feature type="transmembrane region" description="Helical" evidence="1">
    <location>
        <begin position="12"/>
        <end position="36"/>
    </location>
</feature>
<name>A0ABV0KW23_9CYAN</name>
<reference evidence="2 3" key="1">
    <citation type="submission" date="2022-04" db="EMBL/GenBank/DDBJ databases">
        <title>Positive selection, recombination, and allopatry shape intraspecific diversity of widespread and dominant cyanobacteria.</title>
        <authorList>
            <person name="Wei J."/>
            <person name="Shu W."/>
            <person name="Hu C."/>
        </authorList>
    </citation>
    <scope>NUCLEOTIDE SEQUENCE [LARGE SCALE GENOMIC DNA]</scope>
    <source>
        <strain evidence="2 3">AS-A4</strain>
    </source>
</reference>
<gene>
    <name evidence="2" type="ORF">NDI38_29455</name>
</gene>
<organism evidence="2 3">
    <name type="scientific">Stenomitos frigidus AS-A4</name>
    <dbReference type="NCBI Taxonomy" id="2933935"/>
    <lineage>
        <taxon>Bacteria</taxon>
        <taxon>Bacillati</taxon>
        <taxon>Cyanobacteriota</taxon>
        <taxon>Cyanophyceae</taxon>
        <taxon>Leptolyngbyales</taxon>
        <taxon>Leptolyngbyaceae</taxon>
        <taxon>Stenomitos</taxon>
    </lineage>
</organism>
<keyword evidence="1" id="KW-0472">Membrane</keyword>
<evidence type="ECO:0000313" key="3">
    <source>
        <dbReference type="Proteomes" id="UP001476950"/>
    </source>
</evidence>
<dbReference type="EMBL" id="JAMPLM010000069">
    <property type="protein sequence ID" value="MEP1062505.1"/>
    <property type="molecule type" value="Genomic_DNA"/>
</dbReference>